<dbReference type="PANTHER" id="PTHR47307">
    <property type="entry name" value="GLUTATHIONE-REGULATED POTASSIUM-EFFLUX SYSTEM ANCILLARY PROTEIN KEFG"/>
    <property type="match status" value="1"/>
</dbReference>
<dbReference type="STRING" id="379097.SE23_05505"/>
<dbReference type="InterPro" id="IPR046980">
    <property type="entry name" value="KefG/KefF"/>
</dbReference>
<dbReference type="Gene3D" id="3.40.50.360">
    <property type="match status" value="1"/>
</dbReference>
<comment type="caution">
    <text evidence="3">The sequence shown here is derived from an EMBL/GenBank/DDBJ whole genome shotgun (WGS) entry which is preliminary data.</text>
</comment>
<proteinExistence type="predicted"/>
<dbReference type="SUPFAM" id="SSF52218">
    <property type="entry name" value="Flavoproteins"/>
    <property type="match status" value="1"/>
</dbReference>
<dbReference type="PANTHER" id="PTHR47307:SF1">
    <property type="entry name" value="GLUTATHIONE-REGULATED POTASSIUM-EFFLUX SYSTEM ANCILLARY PROTEIN KEFG"/>
    <property type="match status" value="1"/>
</dbReference>
<dbReference type="Pfam" id="PF02525">
    <property type="entry name" value="Flavodoxin_2"/>
    <property type="match status" value="1"/>
</dbReference>
<dbReference type="InterPro" id="IPR029039">
    <property type="entry name" value="Flavoprotein-like_sf"/>
</dbReference>
<evidence type="ECO:0000259" key="2">
    <source>
        <dbReference type="Pfam" id="PF02525"/>
    </source>
</evidence>
<dbReference type="InterPro" id="IPR003680">
    <property type="entry name" value="Flavodoxin_fold"/>
</dbReference>
<accession>A0A0A5I3B5</accession>
<evidence type="ECO:0000313" key="3">
    <source>
        <dbReference type="EMBL" id="KGY10254.1"/>
    </source>
</evidence>
<dbReference type="Proteomes" id="UP000030451">
    <property type="component" value="Unassembled WGS sequence"/>
</dbReference>
<evidence type="ECO:0000313" key="4">
    <source>
        <dbReference type="Proteomes" id="UP000030451"/>
    </source>
</evidence>
<dbReference type="OrthoDB" id="9798454at2"/>
<feature type="domain" description="Flavodoxin-like fold" evidence="2">
    <location>
        <begin position="5"/>
        <end position="172"/>
    </location>
</feature>
<name>A0A0A5I3B5_PHOS4</name>
<reference evidence="3 4" key="1">
    <citation type="submission" date="2014-10" db="EMBL/GenBank/DDBJ databases">
        <title>Genome sequencing of Vibrio sinaloensis T08.</title>
        <authorList>
            <person name="Chan K.-G."/>
            <person name="Mohamad N.I."/>
        </authorList>
    </citation>
    <scope>NUCLEOTIDE SEQUENCE [LARGE SCALE GENOMIC DNA]</scope>
    <source>
        <strain evidence="3 4">T08</strain>
    </source>
</reference>
<keyword evidence="1" id="KW-0560">Oxidoreductase</keyword>
<dbReference type="GO" id="GO:0010181">
    <property type="term" value="F:FMN binding"/>
    <property type="evidence" value="ECO:0007669"/>
    <property type="project" value="TreeGrafter"/>
</dbReference>
<gene>
    <name evidence="3" type="ORF">NM06_04915</name>
</gene>
<protein>
    <submittedName>
        <fullName evidence="3">Potassium transporter KefG</fullName>
    </submittedName>
</protein>
<dbReference type="EMBL" id="JRWP01000004">
    <property type="protein sequence ID" value="KGY10254.1"/>
    <property type="molecule type" value="Genomic_DNA"/>
</dbReference>
<dbReference type="GO" id="GO:0009055">
    <property type="term" value="F:electron transfer activity"/>
    <property type="evidence" value="ECO:0007669"/>
    <property type="project" value="TreeGrafter"/>
</dbReference>
<dbReference type="AlphaFoldDB" id="A0A0A5I3B5"/>
<sequence length="206" mass="23674">MPTNNVLVLYAHPSPRRSEVNQPLFRAAKEIEGVTAVDLYYEYPTYNINIDLEQQRLRDHDIIIFQFPLYWYSTPSILKEWQDLVLEYGFAYGSEGNALHGKKFFCALTAGGKEDAYQSDGYNHFTIRKLLYPLEQMASLTGMRYLAPFALFGARTAKEEGRIKQHVEEWKTLLQALVDGRLNFKQAAKAEKLTHCLASIKTEDKA</sequence>
<dbReference type="RefSeq" id="WP_038188548.1">
    <property type="nucleotide sequence ID" value="NZ_JRWP01000004.1"/>
</dbReference>
<dbReference type="GO" id="GO:0003955">
    <property type="term" value="F:NAD(P)H dehydrogenase (quinone) activity"/>
    <property type="evidence" value="ECO:0007669"/>
    <property type="project" value="TreeGrafter"/>
</dbReference>
<organism evidence="3 4">
    <name type="scientific">Photobacterium sp. (strain ATCC 43367)</name>
    <dbReference type="NCBI Taxonomy" id="379097"/>
    <lineage>
        <taxon>Bacteria</taxon>
        <taxon>Pseudomonadati</taxon>
        <taxon>Pseudomonadota</taxon>
        <taxon>Gammaproteobacteria</taxon>
        <taxon>Vibrionales</taxon>
        <taxon>Vibrionaceae</taxon>
        <taxon>Vibrio</taxon>
        <taxon>Vibrio oreintalis group</taxon>
    </lineage>
</organism>
<evidence type="ECO:0000256" key="1">
    <source>
        <dbReference type="ARBA" id="ARBA00023002"/>
    </source>
</evidence>